<sequence length="60" mass="6194">MNLDTAEDGGEQQLELARAWSSPARGEDGTPAVVCGCEVVAAVLPYMEKQAAMAVKLGTG</sequence>
<evidence type="ECO:0000313" key="2">
    <source>
        <dbReference type="Proteomes" id="UP000479710"/>
    </source>
</evidence>
<dbReference type="AlphaFoldDB" id="A0A6G1DYC0"/>
<dbReference type="Proteomes" id="UP000479710">
    <property type="component" value="Unassembled WGS sequence"/>
</dbReference>
<evidence type="ECO:0000313" key="1">
    <source>
        <dbReference type="EMBL" id="KAF0917366.1"/>
    </source>
</evidence>
<gene>
    <name evidence="1" type="ORF">E2562_017824</name>
</gene>
<proteinExistence type="predicted"/>
<name>A0A6G1DYC0_9ORYZ</name>
<comment type="caution">
    <text evidence="1">The sequence shown here is derived from an EMBL/GenBank/DDBJ whole genome shotgun (WGS) entry which is preliminary data.</text>
</comment>
<accession>A0A6G1DYC0</accession>
<keyword evidence="2" id="KW-1185">Reference proteome</keyword>
<organism evidence="1 2">
    <name type="scientific">Oryza meyeriana var. granulata</name>
    <dbReference type="NCBI Taxonomy" id="110450"/>
    <lineage>
        <taxon>Eukaryota</taxon>
        <taxon>Viridiplantae</taxon>
        <taxon>Streptophyta</taxon>
        <taxon>Embryophyta</taxon>
        <taxon>Tracheophyta</taxon>
        <taxon>Spermatophyta</taxon>
        <taxon>Magnoliopsida</taxon>
        <taxon>Liliopsida</taxon>
        <taxon>Poales</taxon>
        <taxon>Poaceae</taxon>
        <taxon>BOP clade</taxon>
        <taxon>Oryzoideae</taxon>
        <taxon>Oryzeae</taxon>
        <taxon>Oryzinae</taxon>
        <taxon>Oryza</taxon>
        <taxon>Oryza meyeriana</taxon>
    </lineage>
</organism>
<protein>
    <submittedName>
        <fullName evidence="1">Uncharacterized protein</fullName>
    </submittedName>
</protein>
<reference evidence="1 2" key="1">
    <citation type="submission" date="2019-11" db="EMBL/GenBank/DDBJ databases">
        <title>Whole genome sequence of Oryza granulata.</title>
        <authorList>
            <person name="Li W."/>
        </authorList>
    </citation>
    <scope>NUCLEOTIDE SEQUENCE [LARGE SCALE GENOMIC DNA]</scope>
    <source>
        <strain evidence="2">cv. Menghai</strain>
        <tissue evidence="1">Leaf</tissue>
    </source>
</reference>
<dbReference type="EMBL" id="SPHZ02000005">
    <property type="protein sequence ID" value="KAF0917366.1"/>
    <property type="molecule type" value="Genomic_DNA"/>
</dbReference>